<name>A0AAW7DIR2_9FLAO</name>
<accession>A0AAW7DIR2</accession>
<reference evidence="1" key="2">
    <citation type="journal article" date="2022" name="Sci. Total Environ.">
        <title>Prevalence, transmission, and molecular epidemiology of tet(X)-positive bacteria among humans, animals, and environmental niches in China: An epidemiological, and genomic-based study.</title>
        <authorList>
            <person name="Dong N."/>
            <person name="Zeng Y."/>
            <person name="Cai C."/>
            <person name="Sun C."/>
            <person name="Lu J."/>
            <person name="Liu C."/>
            <person name="Zhou H."/>
            <person name="Sun Q."/>
            <person name="Shu L."/>
            <person name="Wang H."/>
            <person name="Wang Y."/>
            <person name="Wang S."/>
            <person name="Wu C."/>
            <person name="Chan E.W."/>
            <person name="Chen G."/>
            <person name="Shen Z."/>
            <person name="Chen S."/>
            <person name="Zhang R."/>
        </authorList>
    </citation>
    <scope>NUCLEOTIDE SEQUENCE</scope>
    <source>
        <strain evidence="1">210</strain>
    </source>
</reference>
<evidence type="ECO:0000313" key="1">
    <source>
        <dbReference type="EMBL" id="MDM1551861.1"/>
    </source>
</evidence>
<evidence type="ECO:0000313" key="2">
    <source>
        <dbReference type="Proteomes" id="UP001173578"/>
    </source>
</evidence>
<dbReference type="RefSeq" id="WP_286486392.1">
    <property type="nucleotide sequence ID" value="NZ_JACALR010000005.1"/>
</dbReference>
<organism evidence="1 2">
    <name type="scientific">Empedobacter falsenii</name>
    <dbReference type="NCBI Taxonomy" id="343874"/>
    <lineage>
        <taxon>Bacteria</taxon>
        <taxon>Pseudomonadati</taxon>
        <taxon>Bacteroidota</taxon>
        <taxon>Flavobacteriia</taxon>
        <taxon>Flavobacteriales</taxon>
        <taxon>Weeksellaceae</taxon>
        <taxon>Empedobacter</taxon>
    </lineage>
</organism>
<dbReference type="AlphaFoldDB" id="A0AAW7DIR2"/>
<sequence length="130" mass="15685">MKTIRIIKLLFIFLTLNSCFLAITGMPHNHYYKEINNKNDLKVKVHCMYLNKTFEIRNTIPSDFIYIQSSSFKKPNERKLLNQKMISDSVIYYNWRIGDLKYHNKKRKDTIQIIRISKEGKQSNYKYILE</sequence>
<protein>
    <recommendedName>
        <fullName evidence="3">Lipoprotein</fullName>
    </recommendedName>
</protein>
<reference evidence="1" key="1">
    <citation type="submission" date="2020-06" db="EMBL/GenBank/DDBJ databases">
        <authorList>
            <person name="Dong N."/>
        </authorList>
    </citation>
    <scope>NUCLEOTIDE SEQUENCE</scope>
    <source>
        <strain evidence="1">210</strain>
    </source>
</reference>
<proteinExistence type="predicted"/>
<comment type="caution">
    <text evidence="1">The sequence shown here is derived from an EMBL/GenBank/DDBJ whole genome shotgun (WGS) entry which is preliminary data.</text>
</comment>
<dbReference type="Proteomes" id="UP001173578">
    <property type="component" value="Unassembled WGS sequence"/>
</dbReference>
<evidence type="ECO:0008006" key="3">
    <source>
        <dbReference type="Google" id="ProtNLM"/>
    </source>
</evidence>
<gene>
    <name evidence="1" type="ORF">HX095_11615</name>
</gene>
<dbReference type="EMBL" id="JACALR010000005">
    <property type="protein sequence ID" value="MDM1551861.1"/>
    <property type="molecule type" value="Genomic_DNA"/>
</dbReference>